<sequence>MITGRSPPEHPETKSAQTGGAKMDDHPTLTEDELRSAVRQVFKRAQTDWEFRQLCLSDPAAAIREISGKSLPSGFALQFTDTRESVG</sequence>
<gene>
    <name evidence="2" type="ORF">B4U45_24115</name>
</gene>
<comment type="caution">
    <text evidence="2">The sequence shown here is derived from an EMBL/GenBank/DDBJ whole genome shotgun (WGS) entry which is preliminary data.</text>
</comment>
<dbReference type="SUPFAM" id="SSF56209">
    <property type="entry name" value="Nitrile hydratase alpha chain"/>
    <property type="match status" value="1"/>
</dbReference>
<organism evidence="2 3">
    <name type="scientific">Mycobacterium persicum</name>
    <dbReference type="NCBI Taxonomy" id="1487726"/>
    <lineage>
        <taxon>Bacteria</taxon>
        <taxon>Bacillati</taxon>
        <taxon>Actinomycetota</taxon>
        <taxon>Actinomycetes</taxon>
        <taxon>Mycobacteriales</taxon>
        <taxon>Mycobacteriaceae</taxon>
        <taxon>Mycobacterium</taxon>
    </lineage>
</organism>
<dbReference type="AlphaFoldDB" id="A0A8E2IWH8"/>
<dbReference type="GO" id="GO:0046914">
    <property type="term" value="F:transition metal ion binding"/>
    <property type="evidence" value="ECO:0007669"/>
    <property type="project" value="InterPro"/>
</dbReference>
<dbReference type="GO" id="GO:0003824">
    <property type="term" value="F:catalytic activity"/>
    <property type="evidence" value="ECO:0007669"/>
    <property type="project" value="InterPro"/>
</dbReference>
<protein>
    <submittedName>
        <fullName evidence="2">Uncharacterized protein</fullName>
    </submittedName>
</protein>
<dbReference type="EMBL" id="MWQA01000001">
    <property type="protein sequence ID" value="ORC09224.1"/>
    <property type="molecule type" value="Genomic_DNA"/>
</dbReference>
<reference evidence="2 3" key="1">
    <citation type="submission" date="2017-02" db="EMBL/GenBank/DDBJ databases">
        <title>Mycobacterium kansasii genomes.</title>
        <authorList>
            <person name="Borowka P."/>
            <person name="Strapagiel D."/>
            <person name="Marciniak B."/>
            <person name="Lach J."/>
            <person name="Bakula Z."/>
            <person name="Van Ingen J."/>
            <person name="Safianowska A."/>
            <person name="Brzostek A."/>
            <person name="Dziadek J."/>
            <person name="Jagielski T."/>
        </authorList>
    </citation>
    <scope>NUCLEOTIDE SEQUENCE [LARGE SCALE GENOMIC DNA]</scope>
    <source>
        <strain evidence="2 3">12MK</strain>
    </source>
</reference>
<evidence type="ECO:0000256" key="1">
    <source>
        <dbReference type="SAM" id="MobiDB-lite"/>
    </source>
</evidence>
<proteinExistence type="predicted"/>
<dbReference type="Proteomes" id="UP000192335">
    <property type="component" value="Unassembled WGS sequence"/>
</dbReference>
<accession>A0A8E2IWH8</accession>
<dbReference type="InterPro" id="IPR036648">
    <property type="entry name" value="CN_Hdrase_a/SCN_Hdrase_g_sf"/>
</dbReference>
<feature type="region of interest" description="Disordered" evidence="1">
    <location>
        <begin position="1"/>
        <end position="30"/>
    </location>
</feature>
<name>A0A8E2IWH8_9MYCO</name>
<evidence type="ECO:0000313" key="3">
    <source>
        <dbReference type="Proteomes" id="UP000192335"/>
    </source>
</evidence>
<evidence type="ECO:0000313" key="2">
    <source>
        <dbReference type="EMBL" id="ORC09224.1"/>
    </source>
</evidence>